<evidence type="ECO:0000313" key="2">
    <source>
        <dbReference type="EMBL" id="KAF5349705.1"/>
    </source>
</evidence>
<dbReference type="AlphaFoldDB" id="A0A8H5FU14"/>
<feature type="transmembrane region" description="Helical" evidence="1">
    <location>
        <begin position="153"/>
        <end position="177"/>
    </location>
</feature>
<feature type="transmembrane region" description="Helical" evidence="1">
    <location>
        <begin position="183"/>
        <end position="205"/>
    </location>
</feature>
<comment type="caution">
    <text evidence="2">The sequence shown here is derived from an EMBL/GenBank/DDBJ whole genome shotgun (WGS) entry which is preliminary data.</text>
</comment>
<evidence type="ECO:0000256" key="1">
    <source>
        <dbReference type="SAM" id="Phobius"/>
    </source>
</evidence>
<keyword evidence="1" id="KW-0472">Membrane</keyword>
<feature type="transmembrane region" description="Helical" evidence="1">
    <location>
        <begin position="76"/>
        <end position="99"/>
    </location>
</feature>
<protein>
    <submittedName>
        <fullName evidence="2">Uncharacterized protein</fullName>
    </submittedName>
</protein>
<accession>A0A8H5FU14</accession>
<feature type="transmembrane region" description="Helical" evidence="1">
    <location>
        <begin position="111"/>
        <end position="133"/>
    </location>
</feature>
<dbReference type="Proteomes" id="UP000559027">
    <property type="component" value="Unassembled WGS sequence"/>
</dbReference>
<dbReference type="EMBL" id="JAACJO010000016">
    <property type="protein sequence ID" value="KAF5349705.1"/>
    <property type="molecule type" value="Genomic_DNA"/>
</dbReference>
<reference evidence="2 3" key="1">
    <citation type="journal article" date="2020" name="ISME J.">
        <title>Uncovering the hidden diversity of litter-decomposition mechanisms in mushroom-forming fungi.</title>
        <authorList>
            <person name="Floudas D."/>
            <person name="Bentzer J."/>
            <person name="Ahren D."/>
            <person name="Johansson T."/>
            <person name="Persson P."/>
            <person name="Tunlid A."/>
        </authorList>
    </citation>
    <scope>NUCLEOTIDE SEQUENCE [LARGE SCALE GENOMIC DNA]</scope>
    <source>
        <strain evidence="2 3">CBS 146.42</strain>
    </source>
</reference>
<name>A0A8H5FU14_9AGAR</name>
<proteinExistence type="predicted"/>
<organism evidence="2 3">
    <name type="scientific">Leucocoprinus leucothites</name>
    <dbReference type="NCBI Taxonomy" id="201217"/>
    <lineage>
        <taxon>Eukaryota</taxon>
        <taxon>Fungi</taxon>
        <taxon>Dikarya</taxon>
        <taxon>Basidiomycota</taxon>
        <taxon>Agaricomycotina</taxon>
        <taxon>Agaricomycetes</taxon>
        <taxon>Agaricomycetidae</taxon>
        <taxon>Agaricales</taxon>
        <taxon>Agaricineae</taxon>
        <taxon>Agaricaceae</taxon>
        <taxon>Leucocoprinus</taxon>
    </lineage>
</organism>
<keyword evidence="1" id="KW-0812">Transmembrane</keyword>
<keyword evidence="3" id="KW-1185">Reference proteome</keyword>
<sequence>MTRFMIVEVLWCNSFVIFSLRLTPKQVNQSLALLVFFVSAIPVSVAALTDGLLVWRCYQVQKLSVGGHSPKRWQNIFWIFPACLWGLIVGSTAAPLLLLETEGRIPVAVKASAPLALAILFNVILNVYATLFITFRLHNSRLRVMVTADISRYLHHIVVILLESAAINVPITIAAAVGIVRSAYFGNIIAPTALAGQALASVIIIHRVAVQRQEEELTQVGRVYDGVREKIVLTRGTSDDK</sequence>
<evidence type="ECO:0000313" key="3">
    <source>
        <dbReference type="Proteomes" id="UP000559027"/>
    </source>
</evidence>
<dbReference type="OrthoDB" id="3045811at2759"/>
<keyword evidence="1" id="KW-1133">Transmembrane helix</keyword>
<gene>
    <name evidence="2" type="ORF">D9756_008978</name>
</gene>
<feature type="transmembrane region" description="Helical" evidence="1">
    <location>
        <begin position="31"/>
        <end position="55"/>
    </location>
</feature>